<feature type="non-terminal residue" evidence="1">
    <location>
        <position position="109"/>
    </location>
</feature>
<evidence type="ECO:0000313" key="1">
    <source>
        <dbReference type="EMBL" id="GAI50485.1"/>
    </source>
</evidence>
<protein>
    <submittedName>
        <fullName evidence="1">Uncharacterized protein</fullName>
    </submittedName>
</protein>
<comment type="caution">
    <text evidence="1">The sequence shown here is derived from an EMBL/GenBank/DDBJ whole genome shotgun (WGS) entry which is preliminary data.</text>
</comment>
<gene>
    <name evidence="1" type="ORF">S06H3_52587</name>
</gene>
<accession>X1QHL4</accession>
<organism evidence="1">
    <name type="scientific">marine sediment metagenome</name>
    <dbReference type="NCBI Taxonomy" id="412755"/>
    <lineage>
        <taxon>unclassified sequences</taxon>
        <taxon>metagenomes</taxon>
        <taxon>ecological metagenomes</taxon>
    </lineage>
</organism>
<dbReference type="EMBL" id="BARV01033458">
    <property type="protein sequence ID" value="GAI50485.1"/>
    <property type="molecule type" value="Genomic_DNA"/>
</dbReference>
<proteinExistence type="predicted"/>
<dbReference type="AlphaFoldDB" id="X1QHL4"/>
<sequence length="109" mass="12291">MPFQLPTAHPQHQTIGKPEPLIIHISATHSGCQVQIGQLHTVQIENENIEADLAVLMEKTRDCLLTQKRFATDPIEIICDADVKWQHLAKIYNLLYGAGLTDITFEMTE</sequence>
<name>X1QHL4_9ZZZZ</name>
<reference evidence="1" key="1">
    <citation type="journal article" date="2014" name="Front. Microbiol.">
        <title>High frequency of phylogenetically diverse reductive dehalogenase-homologous genes in deep subseafloor sedimentary metagenomes.</title>
        <authorList>
            <person name="Kawai M."/>
            <person name="Futagami T."/>
            <person name="Toyoda A."/>
            <person name="Takaki Y."/>
            <person name="Nishi S."/>
            <person name="Hori S."/>
            <person name="Arai W."/>
            <person name="Tsubouchi T."/>
            <person name="Morono Y."/>
            <person name="Uchiyama I."/>
            <person name="Ito T."/>
            <person name="Fujiyama A."/>
            <person name="Inagaki F."/>
            <person name="Takami H."/>
        </authorList>
    </citation>
    <scope>NUCLEOTIDE SEQUENCE</scope>
    <source>
        <strain evidence="1">Expedition CK06-06</strain>
    </source>
</reference>